<dbReference type="Proteomes" id="UP000254618">
    <property type="component" value="Unassembled WGS sequence"/>
</dbReference>
<dbReference type="EMBL" id="MXAP01000129">
    <property type="protein sequence ID" value="OPH34876.1"/>
    <property type="molecule type" value="Genomic_DNA"/>
</dbReference>
<proteinExistence type="predicted"/>
<dbReference type="EMBL" id="UGQF01000001">
    <property type="protein sequence ID" value="STZ02993.1"/>
    <property type="molecule type" value="Genomic_DNA"/>
</dbReference>
<reference evidence="2 5" key="2">
    <citation type="submission" date="2018-06" db="EMBL/GenBank/DDBJ databases">
        <authorList>
            <consortium name="Pathogen Informatics"/>
            <person name="Doyle S."/>
        </authorList>
    </citation>
    <scope>NUCLEOTIDE SEQUENCE [LARGE SCALE GENOMIC DNA]</scope>
    <source>
        <strain evidence="2 5">NCTC11012</strain>
    </source>
</reference>
<reference evidence="1 4" key="1">
    <citation type="submission" date="2017-03" db="EMBL/GenBank/DDBJ databases">
        <title>Draft genome sequence of Moraxella equi CCUG 4950T type strain.</title>
        <authorList>
            <person name="Salva-Serra F."/>
            <person name="Engstrom-Jakobsson H."/>
            <person name="Thorell K."/>
            <person name="Jaen-Luchoro D."/>
            <person name="Gonzales-Siles L."/>
            <person name="Karlsson R."/>
            <person name="Yazdan S."/>
            <person name="Boulund F."/>
            <person name="Johnning A."/>
            <person name="Engstrand L."/>
            <person name="Kristiansson E."/>
            <person name="Moore E."/>
        </authorList>
    </citation>
    <scope>NUCLEOTIDE SEQUENCE [LARGE SCALE GENOMIC DNA]</scope>
    <source>
        <strain evidence="1 4">CCUG 4950</strain>
    </source>
</reference>
<name>A0A378QUA4_9GAMM</name>
<dbReference type="EMBL" id="UGQF01000001">
    <property type="protein sequence ID" value="STZ03007.1"/>
    <property type="molecule type" value="Genomic_DNA"/>
</dbReference>
<keyword evidence="4" id="KW-1185">Reference proteome</keyword>
<dbReference type="Proteomes" id="UP000190777">
    <property type="component" value="Unassembled WGS sequence"/>
</dbReference>
<evidence type="ECO:0000313" key="1">
    <source>
        <dbReference type="EMBL" id="OPH34876.1"/>
    </source>
</evidence>
<dbReference type="RefSeq" id="WP_079326530.1">
    <property type="nucleotide sequence ID" value="NZ_MXAP01000129.1"/>
</dbReference>
<evidence type="ECO:0000313" key="4">
    <source>
        <dbReference type="Proteomes" id="UP000190777"/>
    </source>
</evidence>
<sequence>MTTKPKVIKMNEWEKQALTEKLIALNRKLALSGNKPMKTESEIVHKILEITLSKVNVKDDGTFYIETI</sequence>
<dbReference type="AlphaFoldDB" id="A0A378QUA4"/>
<evidence type="ECO:0000313" key="5">
    <source>
        <dbReference type="Proteomes" id="UP000254618"/>
    </source>
</evidence>
<evidence type="ECO:0000313" key="3">
    <source>
        <dbReference type="EMBL" id="STZ03007.1"/>
    </source>
</evidence>
<evidence type="ECO:0000313" key="2">
    <source>
        <dbReference type="EMBL" id="STZ02993.1"/>
    </source>
</evidence>
<gene>
    <name evidence="1" type="ORF">B5J93_11640</name>
    <name evidence="2" type="ORF">NCTC11012_01223</name>
    <name evidence="3" type="ORF">NCTC11012_01237</name>
</gene>
<organism evidence="2 5">
    <name type="scientific">Moraxella equi</name>
    <dbReference type="NCBI Taxonomy" id="60442"/>
    <lineage>
        <taxon>Bacteria</taxon>
        <taxon>Pseudomonadati</taxon>
        <taxon>Pseudomonadota</taxon>
        <taxon>Gammaproteobacteria</taxon>
        <taxon>Moraxellales</taxon>
        <taxon>Moraxellaceae</taxon>
        <taxon>Moraxella</taxon>
    </lineage>
</organism>
<accession>A0A378QUA4</accession>
<protein>
    <submittedName>
        <fullName evidence="2">Uncharacterized protein</fullName>
    </submittedName>
</protein>